<gene>
    <name evidence="1" type="ORF">VZ95_02830</name>
</gene>
<protein>
    <submittedName>
        <fullName evidence="1">Uncharacterized protein</fullName>
    </submittedName>
</protein>
<proteinExistence type="predicted"/>
<organism evidence="1 2">
    <name type="scientific">Elstera litoralis</name>
    <dbReference type="NCBI Taxonomy" id="552518"/>
    <lineage>
        <taxon>Bacteria</taxon>
        <taxon>Pseudomonadati</taxon>
        <taxon>Pseudomonadota</taxon>
        <taxon>Alphaproteobacteria</taxon>
        <taxon>Rhodospirillales</taxon>
        <taxon>Rhodospirillaceae</taxon>
        <taxon>Elstera</taxon>
    </lineage>
</organism>
<accession>A0A0F3IVH1</accession>
<evidence type="ECO:0000313" key="2">
    <source>
        <dbReference type="Proteomes" id="UP000033774"/>
    </source>
</evidence>
<keyword evidence="2" id="KW-1185">Reference proteome</keyword>
<evidence type="ECO:0000313" key="1">
    <source>
        <dbReference type="EMBL" id="KJV10745.1"/>
    </source>
</evidence>
<dbReference type="AlphaFoldDB" id="A0A0F3IVH1"/>
<reference evidence="1 2" key="1">
    <citation type="submission" date="2015-03" db="EMBL/GenBank/DDBJ databases">
        <title>Draft genome sequence of Elstera litoralis.</title>
        <authorList>
            <person name="Rahalkar M.C."/>
            <person name="Dhakephalkar P.K."/>
            <person name="Pore S.D."/>
            <person name="Arora P."/>
            <person name="Kapse N.G."/>
            <person name="Pandit P.S."/>
        </authorList>
    </citation>
    <scope>NUCLEOTIDE SEQUENCE [LARGE SCALE GENOMIC DNA]</scope>
    <source>
        <strain evidence="1 2">Dia-1</strain>
    </source>
</reference>
<sequence>MAMPVSPTILHRFTPSYYEEGKSPTYLLKVPTLIERAAYNRELQTLGISYPSDETLNGLLRDGLDLFNPDNRADLEDALTALEAAKAEKTEPPEDAITLVTDLEALLRQHYQPFAEALAQRAYAVEVRQIVACRMFLRGVENAPFTLKPSGTTLADADLMKLPELDRLMIAVELNRLMNPEPETEKN</sequence>
<dbReference type="RefSeq" id="WP_045774531.1">
    <property type="nucleotide sequence ID" value="NZ_LAJY01000051.1"/>
</dbReference>
<name>A0A0F3IVH1_9PROT</name>
<comment type="caution">
    <text evidence="1">The sequence shown here is derived from an EMBL/GenBank/DDBJ whole genome shotgun (WGS) entry which is preliminary data.</text>
</comment>
<dbReference type="Proteomes" id="UP000033774">
    <property type="component" value="Unassembled WGS sequence"/>
</dbReference>
<dbReference type="EMBL" id="LAJY01000051">
    <property type="protein sequence ID" value="KJV10745.1"/>
    <property type="molecule type" value="Genomic_DNA"/>
</dbReference>